<dbReference type="EMBL" id="BMUW01000026">
    <property type="protein sequence ID" value="GGZ82296.1"/>
    <property type="molecule type" value="Genomic_DNA"/>
</dbReference>
<proteinExistence type="predicted"/>
<organism evidence="1 2">
    <name type="scientific">Streptomyces rubiginosohelvolus</name>
    <dbReference type="NCBI Taxonomy" id="67362"/>
    <lineage>
        <taxon>Bacteria</taxon>
        <taxon>Bacillati</taxon>
        <taxon>Actinomycetota</taxon>
        <taxon>Actinomycetes</taxon>
        <taxon>Kitasatosporales</taxon>
        <taxon>Streptomycetaceae</taxon>
        <taxon>Streptomyces</taxon>
    </lineage>
</organism>
<gene>
    <name evidence="1" type="ORF">GCM10010328_66030</name>
</gene>
<keyword evidence="2" id="KW-1185">Reference proteome</keyword>
<protein>
    <submittedName>
        <fullName evidence="1">Uncharacterized protein</fullName>
    </submittedName>
</protein>
<evidence type="ECO:0000313" key="1">
    <source>
        <dbReference type="EMBL" id="GGZ82296.1"/>
    </source>
</evidence>
<sequence length="102" mass="10766">MTTANSILREYHRRMTHFQARPDLTPLAAAQVQGELIGLRGALGISLGGEVQGGEADRLAAQKYQSWVTSTEAQSAACTCVLCKSEVGQMLASATRQGGDAT</sequence>
<reference evidence="2" key="1">
    <citation type="journal article" date="2019" name="Int. J. Syst. Evol. Microbiol.">
        <title>The Global Catalogue of Microorganisms (GCM) 10K type strain sequencing project: providing services to taxonomists for standard genome sequencing and annotation.</title>
        <authorList>
            <consortium name="The Broad Institute Genomics Platform"/>
            <consortium name="The Broad Institute Genome Sequencing Center for Infectious Disease"/>
            <person name="Wu L."/>
            <person name="Ma J."/>
        </authorList>
    </citation>
    <scope>NUCLEOTIDE SEQUENCE [LARGE SCALE GENOMIC DNA]</scope>
    <source>
        <strain evidence="2">JCM 4602</strain>
    </source>
</reference>
<evidence type="ECO:0000313" key="2">
    <source>
        <dbReference type="Proteomes" id="UP000624183"/>
    </source>
</evidence>
<accession>A0ABQ3CBS2</accession>
<dbReference type="Proteomes" id="UP000624183">
    <property type="component" value="Unassembled WGS sequence"/>
</dbReference>
<name>A0ABQ3CBS2_9ACTN</name>
<comment type="caution">
    <text evidence="1">The sequence shown here is derived from an EMBL/GenBank/DDBJ whole genome shotgun (WGS) entry which is preliminary data.</text>
</comment>